<dbReference type="Gene3D" id="4.10.365.10">
    <property type="entry name" value="p27"/>
    <property type="match status" value="1"/>
</dbReference>
<comment type="similarity">
    <text evidence="1">Belongs to the CDI family. ICK/KRP subfamily.</text>
</comment>
<dbReference type="InterPro" id="IPR044275">
    <property type="entry name" value="KRP"/>
</dbReference>
<sequence>MKDRMASIESEINDFFSVAEEKEHKRFSERYNFDFARELPMEGRYEWVRLTE</sequence>
<dbReference type="GO" id="GO:0005634">
    <property type="term" value="C:nucleus"/>
    <property type="evidence" value="ECO:0007669"/>
    <property type="project" value="InterPro"/>
</dbReference>
<dbReference type="Proteomes" id="UP001177140">
    <property type="component" value="Unassembled WGS sequence"/>
</dbReference>
<name>A0AA42ASB8_PAPNU</name>
<dbReference type="EMBL" id="JAJJMA010246855">
    <property type="protein sequence ID" value="MCL7043459.1"/>
    <property type="molecule type" value="Genomic_DNA"/>
</dbReference>
<comment type="caution">
    <text evidence="4">The sequence shown here is derived from an EMBL/GenBank/DDBJ whole genome shotgun (WGS) entry which is preliminary data.</text>
</comment>
<dbReference type="Pfam" id="PF02234">
    <property type="entry name" value="CDI"/>
    <property type="match status" value="1"/>
</dbReference>
<dbReference type="InterPro" id="IPR044898">
    <property type="entry name" value="CDI_dom_sf"/>
</dbReference>
<organism evidence="4 6">
    <name type="scientific">Papaver nudicaule</name>
    <name type="common">Iceland poppy</name>
    <dbReference type="NCBI Taxonomy" id="74823"/>
    <lineage>
        <taxon>Eukaryota</taxon>
        <taxon>Viridiplantae</taxon>
        <taxon>Streptophyta</taxon>
        <taxon>Embryophyta</taxon>
        <taxon>Tracheophyta</taxon>
        <taxon>Spermatophyta</taxon>
        <taxon>Magnoliopsida</taxon>
        <taxon>Ranunculales</taxon>
        <taxon>Papaveraceae</taxon>
        <taxon>Papaveroideae</taxon>
        <taxon>Papaver</taxon>
    </lineage>
</organism>
<keyword evidence="2" id="KW-0649">Protein kinase inhibitor</keyword>
<gene>
    <name evidence="4" type="ORF">MKW94_012160</name>
    <name evidence="5" type="ORF">MKW94_017430</name>
</gene>
<dbReference type="AlphaFoldDB" id="A0AA42ASB8"/>
<dbReference type="EMBL" id="JAJJMA010211970">
    <property type="protein sequence ID" value="MCL7040407.1"/>
    <property type="molecule type" value="Genomic_DNA"/>
</dbReference>
<evidence type="ECO:0000313" key="6">
    <source>
        <dbReference type="Proteomes" id="UP001177140"/>
    </source>
</evidence>
<keyword evidence="6" id="KW-1185">Reference proteome</keyword>
<reference evidence="4" key="1">
    <citation type="submission" date="2022-03" db="EMBL/GenBank/DDBJ databases">
        <title>A functionally conserved STORR gene fusion in Papaver species that diverged 16.8 million years ago.</title>
        <authorList>
            <person name="Catania T."/>
        </authorList>
    </citation>
    <scope>NUCLEOTIDE SEQUENCE</scope>
    <source>
        <strain evidence="4">S-191538</strain>
    </source>
</reference>
<evidence type="ECO:0000256" key="2">
    <source>
        <dbReference type="ARBA" id="ARBA00023013"/>
    </source>
</evidence>
<evidence type="ECO:0000313" key="4">
    <source>
        <dbReference type="EMBL" id="MCL7040407.1"/>
    </source>
</evidence>
<evidence type="ECO:0000313" key="5">
    <source>
        <dbReference type="EMBL" id="MCL7043459.1"/>
    </source>
</evidence>
<proteinExistence type="inferred from homology"/>
<accession>A0AA42ASB8</accession>
<dbReference type="PANTHER" id="PTHR46776">
    <property type="entry name" value="CYCLIN-DEPENDENT KINASE INHIBITOR 4-RELATED"/>
    <property type="match status" value="1"/>
</dbReference>
<protein>
    <recommendedName>
        <fullName evidence="3">Cyclin-dependent kinase inhibitor domain-containing protein</fullName>
    </recommendedName>
</protein>
<evidence type="ECO:0000256" key="1">
    <source>
        <dbReference type="ARBA" id="ARBA00010274"/>
    </source>
</evidence>
<dbReference type="GO" id="GO:0004861">
    <property type="term" value="F:cyclin-dependent protein serine/threonine kinase inhibitor activity"/>
    <property type="evidence" value="ECO:0007669"/>
    <property type="project" value="InterPro"/>
</dbReference>
<dbReference type="GO" id="GO:0051726">
    <property type="term" value="P:regulation of cell cycle"/>
    <property type="evidence" value="ECO:0007669"/>
    <property type="project" value="InterPro"/>
</dbReference>
<dbReference type="InterPro" id="IPR003175">
    <property type="entry name" value="CDI_dom"/>
</dbReference>
<evidence type="ECO:0000259" key="3">
    <source>
        <dbReference type="Pfam" id="PF02234"/>
    </source>
</evidence>
<feature type="domain" description="Cyclin-dependent kinase inhibitor" evidence="3">
    <location>
        <begin position="9"/>
        <end position="50"/>
    </location>
</feature>